<reference evidence="1 2" key="1">
    <citation type="submission" date="2006-10" db="EMBL/GenBank/DDBJ databases">
        <authorList>
            <person name="Fleischmann R.D."/>
            <person name="Dodson R.J."/>
            <person name="Haft D.H."/>
            <person name="Merkel J.S."/>
            <person name="Nelson W.C."/>
            <person name="Fraser C.M."/>
        </authorList>
    </citation>
    <scope>NUCLEOTIDE SEQUENCE [LARGE SCALE GENOMIC DNA]</scope>
    <source>
        <strain evidence="1 2">104</strain>
    </source>
</reference>
<dbReference type="HOGENOM" id="CLU_2974514_0_0_11"/>
<gene>
    <name evidence="1" type="ordered locus">MAV_0684</name>
</gene>
<proteinExistence type="predicted"/>
<dbReference type="AlphaFoldDB" id="A0A0H3A0N3"/>
<dbReference type="Proteomes" id="UP000001574">
    <property type="component" value="Chromosome"/>
</dbReference>
<evidence type="ECO:0000313" key="2">
    <source>
        <dbReference type="Proteomes" id="UP000001574"/>
    </source>
</evidence>
<dbReference type="RefSeq" id="WP_011723701.1">
    <property type="nucleotide sequence ID" value="NC_008595.1"/>
</dbReference>
<dbReference type="KEGG" id="mav:MAV_0684"/>
<dbReference type="EMBL" id="CP000479">
    <property type="protein sequence ID" value="ABK68025.1"/>
    <property type="molecule type" value="Genomic_DNA"/>
</dbReference>
<protein>
    <submittedName>
        <fullName evidence="1">Uncharacterized protein</fullName>
    </submittedName>
</protein>
<accession>A0A0H3A0N3</accession>
<organism evidence="1 2">
    <name type="scientific">Mycobacterium avium (strain 104)</name>
    <dbReference type="NCBI Taxonomy" id="243243"/>
    <lineage>
        <taxon>Bacteria</taxon>
        <taxon>Bacillati</taxon>
        <taxon>Actinomycetota</taxon>
        <taxon>Actinomycetes</taxon>
        <taxon>Mycobacteriales</taxon>
        <taxon>Mycobacteriaceae</taxon>
        <taxon>Mycobacterium</taxon>
        <taxon>Mycobacterium avium complex (MAC)</taxon>
    </lineage>
</organism>
<name>A0A0H3A0N3_MYCA1</name>
<evidence type="ECO:0000313" key="1">
    <source>
        <dbReference type="EMBL" id="ABK68025.1"/>
    </source>
</evidence>
<sequence>MYVRGWQRLNGSIEREIVVHELHADHGLTIQHARQVARALIAAADEAEAAAALDGGAR</sequence>